<accession>A0A1R2B009</accession>
<sequence length="161" mass="18593">MKNTFEEIKAFHKHKPPRSLSRKHTMRSKLPILTQNQSSYKLTSKPPLSESQKRFSTGIRTPEHSLSLIPKIWKSNTSMEEEYSKLDLLSQRNNTIHYDYLNIQQRLIELASNSKLPAIKEVPQSAAANHKIISQVDSILQKYHDNIKQKLKALGNNSFNL</sequence>
<evidence type="ECO:0000313" key="2">
    <source>
        <dbReference type="EMBL" id="OMJ70092.1"/>
    </source>
</evidence>
<keyword evidence="3" id="KW-1185">Reference proteome</keyword>
<dbReference type="EMBL" id="MPUH01001125">
    <property type="protein sequence ID" value="OMJ70092.1"/>
    <property type="molecule type" value="Genomic_DNA"/>
</dbReference>
<reference evidence="2 3" key="1">
    <citation type="submission" date="2016-11" db="EMBL/GenBank/DDBJ databases">
        <title>The macronuclear genome of Stentor coeruleus: a giant cell with tiny introns.</title>
        <authorList>
            <person name="Slabodnick M."/>
            <person name="Ruby J.G."/>
            <person name="Reiff S.B."/>
            <person name="Swart E.C."/>
            <person name="Gosai S."/>
            <person name="Prabakaran S."/>
            <person name="Witkowska E."/>
            <person name="Larue G.E."/>
            <person name="Fisher S."/>
            <person name="Freeman R.M."/>
            <person name="Gunawardena J."/>
            <person name="Chu W."/>
            <person name="Stover N.A."/>
            <person name="Gregory B.D."/>
            <person name="Nowacki M."/>
            <person name="Derisi J."/>
            <person name="Roy S.W."/>
            <person name="Marshall W.F."/>
            <person name="Sood P."/>
        </authorList>
    </citation>
    <scope>NUCLEOTIDE SEQUENCE [LARGE SCALE GENOMIC DNA]</scope>
    <source>
        <strain evidence="2">WM001</strain>
    </source>
</reference>
<evidence type="ECO:0000313" key="3">
    <source>
        <dbReference type="Proteomes" id="UP000187209"/>
    </source>
</evidence>
<dbReference type="Proteomes" id="UP000187209">
    <property type="component" value="Unassembled WGS sequence"/>
</dbReference>
<dbReference type="AlphaFoldDB" id="A0A1R2B009"/>
<gene>
    <name evidence="2" type="ORF">SteCoe_32009</name>
</gene>
<protein>
    <submittedName>
        <fullName evidence="2">Uncharacterized protein</fullName>
    </submittedName>
</protein>
<feature type="region of interest" description="Disordered" evidence="1">
    <location>
        <begin position="11"/>
        <end position="59"/>
    </location>
</feature>
<organism evidence="2 3">
    <name type="scientific">Stentor coeruleus</name>
    <dbReference type="NCBI Taxonomy" id="5963"/>
    <lineage>
        <taxon>Eukaryota</taxon>
        <taxon>Sar</taxon>
        <taxon>Alveolata</taxon>
        <taxon>Ciliophora</taxon>
        <taxon>Postciliodesmatophora</taxon>
        <taxon>Heterotrichea</taxon>
        <taxon>Heterotrichida</taxon>
        <taxon>Stentoridae</taxon>
        <taxon>Stentor</taxon>
    </lineage>
</organism>
<comment type="caution">
    <text evidence="2">The sequence shown here is derived from an EMBL/GenBank/DDBJ whole genome shotgun (WGS) entry which is preliminary data.</text>
</comment>
<name>A0A1R2B009_9CILI</name>
<proteinExistence type="predicted"/>
<evidence type="ECO:0000256" key="1">
    <source>
        <dbReference type="SAM" id="MobiDB-lite"/>
    </source>
</evidence>
<feature type="compositionally biased region" description="Basic residues" evidence="1">
    <location>
        <begin position="11"/>
        <end position="27"/>
    </location>
</feature>
<feature type="compositionally biased region" description="Polar residues" evidence="1">
    <location>
        <begin position="33"/>
        <end position="42"/>
    </location>
</feature>